<dbReference type="EMBL" id="LIAE01010554">
    <property type="protein sequence ID" value="PAV58938.1"/>
    <property type="molecule type" value="Genomic_DNA"/>
</dbReference>
<dbReference type="PANTHER" id="PTHR35017:SF2">
    <property type="entry name" value="SHKT DOMAIN-CONTAINING PROTEIN"/>
    <property type="match status" value="1"/>
</dbReference>
<protein>
    <submittedName>
        <fullName evidence="1">Uncharacterized protein</fullName>
    </submittedName>
</protein>
<proteinExistence type="predicted"/>
<evidence type="ECO:0000313" key="1">
    <source>
        <dbReference type="EMBL" id="PAV58938.1"/>
    </source>
</evidence>
<accession>A0A2A2JAY8</accession>
<evidence type="ECO:0000313" key="2">
    <source>
        <dbReference type="Proteomes" id="UP000218231"/>
    </source>
</evidence>
<dbReference type="Proteomes" id="UP000218231">
    <property type="component" value="Unassembled WGS sequence"/>
</dbReference>
<name>A0A2A2JAY8_9BILA</name>
<organism evidence="1 2">
    <name type="scientific">Diploscapter pachys</name>
    <dbReference type="NCBI Taxonomy" id="2018661"/>
    <lineage>
        <taxon>Eukaryota</taxon>
        <taxon>Metazoa</taxon>
        <taxon>Ecdysozoa</taxon>
        <taxon>Nematoda</taxon>
        <taxon>Chromadorea</taxon>
        <taxon>Rhabditida</taxon>
        <taxon>Rhabditina</taxon>
        <taxon>Rhabditomorpha</taxon>
        <taxon>Rhabditoidea</taxon>
        <taxon>Rhabditidae</taxon>
        <taxon>Diploscapter</taxon>
    </lineage>
</organism>
<dbReference type="AlphaFoldDB" id="A0A2A2JAY8"/>
<sequence>MMDFWDTASLPCCRDRFGEQACQSLRKAQPEQFEKRCLSDHDFSAIDCCAECRRYVEKNNIHPDSAKVVSKAPALCRDKHSVAFCRRFKNSGMGKFSCADAEFAVRVCRMACGYCNDELYSPENAPPLCTPIGAPNITTNNQQAPFWLMNVTNPNIPQEPKPEPLPVRELEDVGNFFRNNF</sequence>
<dbReference type="OrthoDB" id="5786286at2759"/>
<gene>
    <name evidence="1" type="ORF">WR25_10481</name>
</gene>
<keyword evidence="2" id="KW-1185">Reference proteome</keyword>
<comment type="caution">
    <text evidence="1">The sequence shown here is derived from an EMBL/GenBank/DDBJ whole genome shotgun (WGS) entry which is preliminary data.</text>
</comment>
<reference evidence="1 2" key="1">
    <citation type="journal article" date="2017" name="Curr. Biol.">
        <title>Genome architecture and evolution of a unichromosomal asexual nematode.</title>
        <authorList>
            <person name="Fradin H."/>
            <person name="Zegar C."/>
            <person name="Gutwein M."/>
            <person name="Lucas J."/>
            <person name="Kovtun M."/>
            <person name="Corcoran D."/>
            <person name="Baugh L.R."/>
            <person name="Kiontke K."/>
            <person name="Gunsalus K."/>
            <person name="Fitch D.H."/>
            <person name="Piano F."/>
        </authorList>
    </citation>
    <scope>NUCLEOTIDE SEQUENCE [LARGE SCALE GENOMIC DNA]</scope>
    <source>
        <strain evidence="1">PF1309</strain>
    </source>
</reference>
<dbReference type="PANTHER" id="PTHR35017">
    <property type="entry name" value="PROTEIN CBG16223-RELATED"/>
    <property type="match status" value="1"/>
</dbReference>